<dbReference type="Proteomes" id="UP000675900">
    <property type="component" value="Unassembled WGS sequence"/>
</dbReference>
<evidence type="ECO:0000313" key="1">
    <source>
        <dbReference type="Ensembl" id="ENSPTIP00000010935.1"/>
    </source>
</evidence>
<proteinExistence type="predicted"/>
<dbReference type="InterPro" id="IPR012674">
    <property type="entry name" value="Calycin"/>
</dbReference>
<dbReference type="GeneTree" id="ENSGT00940000167049"/>
<reference evidence="1" key="1">
    <citation type="submission" date="2025-08" db="UniProtKB">
        <authorList>
            <consortium name="Ensembl"/>
        </authorList>
    </citation>
    <scope>IDENTIFICATION</scope>
</reference>
<dbReference type="SUPFAM" id="SSF50814">
    <property type="entry name" value="Lipocalins"/>
    <property type="match status" value="1"/>
</dbReference>
<accession>A0A8C9JWU5</accession>
<organism evidence="1 2">
    <name type="scientific">Panthera tigris altaica</name>
    <name type="common">Siberian tiger</name>
    <dbReference type="NCBI Taxonomy" id="74533"/>
    <lineage>
        <taxon>Eukaryota</taxon>
        <taxon>Metazoa</taxon>
        <taxon>Chordata</taxon>
        <taxon>Craniata</taxon>
        <taxon>Vertebrata</taxon>
        <taxon>Euteleostomi</taxon>
        <taxon>Mammalia</taxon>
        <taxon>Eutheria</taxon>
        <taxon>Laurasiatheria</taxon>
        <taxon>Carnivora</taxon>
        <taxon>Feliformia</taxon>
        <taxon>Felidae</taxon>
        <taxon>Pantherinae</taxon>
        <taxon>Panthera</taxon>
    </lineage>
</organism>
<dbReference type="Gene3D" id="2.40.128.20">
    <property type="match status" value="1"/>
</dbReference>
<evidence type="ECO:0008006" key="3">
    <source>
        <dbReference type="Google" id="ProtNLM"/>
    </source>
</evidence>
<dbReference type="Ensembl" id="ENSPTIT00000014907.1">
    <property type="protein sequence ID" value="ENSPTIP00000010935.1"/>
    <property type="gene ID" value="ENSPTIG00000011526.1"/>
</dbReference>
<protein>
    <recommendedName>
        <fullName evidence="3">Epididymal-specific lipocalin-8</fullName>
    </recommendedName>
</protein>
<name>A0A8C9JWU5_PANTA</name>
<sequence>IVGYWREAGVASSQNLALKTPKRLEALFLTLSGDELTGKAAYDSSGSRETEKIVGSEIDVLGRSAFPGHRETHVIGTDYEQDAILRVSLHWQGQDFHVLKYFTRTLEDEYGPGFWRFRELTTDIGLYLVARHWRCAKLLKEELI</sequence>
<keyword evidence="2" id="KW-1185">Reference proteome</keyword>
<dbReference type="AlphaFoldDB" id="A0A8C9JWU5"/>
<evidence type="ECO:0000313" key="2">
    <source>
        <dbReference type="Proteomes" id="UP000675900"/>
    </source>
</evidence>
<reference evidence="1" key="2">
    <citation type="submission" date="2025-09" db="UniProtKB">
        <authorList>
            <consortium name="Ensembl"/>
        </authorList>
    </citation>
    <scope>IDENTIFICATION</scope>
</reference>